<accession>A0A2M8RFA4</accession>
<evidence type="ECO:0000313" key="5">
    <source>
        <dbReference type="Proteomes" id="UP000231194"/>
    </source>
</evidence>
<dbReference type="Proteomes" id="UP000231194">
    <property type="component" value="Unassembled WGS sequence"/>
</dbReference>
<sequence length="240" mass="25144">MLQRCCEFPSAASSALQDPQMSGFSTARQRMVDGQVRTNDVTDRRILDAMLTVPREAFVPAGRQALAYLDLDLDVSEGAAKRFLIKPALTGKLLQAAEIGEGDNVLVVGCATGYLAALTAKLARQVTAIECDSALATKARDAFTALGLANVTCKAAACTDGEPSAAPYDVIVLNGAAEVMPEALLGQLKEGGRLVGVSAESRPPRATIVTRTHGEFGHRALFDAAAPVLPGLERAAAFVF</sequence>
<dbReference type="CDD" id="cd02440">
    <property type="entry name" value="AdoMet_MTases"/>
    <property type="match status" value="1"/>
</dbReference>
<keyword evidence="5" id="KW-1185">Reference proteome</keyword>
<dbReference type="Pfam" id="PF01135">
    <property type="entry name" value="PCMT"/>
    <property type="match status" value="1"/>
</dbReference>
<dbReference type="AlphaFoldDB" id="A0A2M8RFA4"/>
<reference evidence="4 5" key="1">
    <citation type="submission" date="2017-11" db="EMBL/GenBank/DDBJ databases">
        <title>Bradyrhizobium forestalis sp. nov., an efficient nitrogen-fixing bacterium isolated from nodules of forest legume species in the Amazon.</title>
        <authorList>
            <person name="Costa E.M."/>
            <person name="Guimaraes A."/>
            <person name="Carvalho T.S."/>
            <person name="Rodrigues T.L."/>
            <person name="Ribeiro P.R.A."/>
            <person name="Lebbe L."/>
            <person name="Willems A."/>
            <person name="Moreira F.M.S."/>
        </authorList>
    </citation>
    <scope>NUCLEOTIDE SEQUENCE [LARGE SCALE GENOMIC DNA]</scope>
    <source>
        <strain evidence="4 5">INPA54B</strain>
    </source>
</reference>
<proteinExistence type="inferred from homology"/>
<dbReference type="OrthoDB" id="9798496at2"/>
<organism evidence="4 5">
    <name type="scientific">Bradyrhizobium forestalis</name>
    <dbReference type="NCBI Taxonomy" id="1419263"/>
    <lineage>
        <taxon>Bacteria</taxon>
        <taxon>Pseudomonadati</taxon>
        <taxon>Pseudomonadota</taxon>
        <taxon>Alphaproteobacteria</taxon>
        <taxon>Hyphomicrobiales</taxon>
        <taxon>Nitrobacteraceae</taxon>
        <taxon>Bradyrhizobium</taxon>
    </lineage>
</organism>
<dbReference type="Gene3D" id="3.40.50.150">
    <property type="entry name" value="Vaccinia Virus protein VP39"/>
    <property type="match status" value="1"/>
</dbReference>
<comment type="similarity">
    <text evidence="1">Belongs to the methyltransferase superfamily. L-isoaspartyl/D-aspartyl protein methyltransferase family.</text>
</comment>
<evidence type="ECO:0000313" key="4">
    <source>
        <dbReference type="EMBL" id="PJG56495.1"/>
    </source>
</evidence>
<dbReference type="GO" id="GO:0004719">
    <property type="term" value="F:protein-L-isoaspartate (D-aspartate) O-methyltransferase activity"/>
    <property type="evidence" value="ECO:0007669"/>
    <property type="project" value="InterPro"/>
</dbReference>
<keyword evidence="4" id="KW-0808">Transferase</keyword>
<dbReference type="InterPro" id="IPR029063">
    <property type="entry name" value="SAM-dependent_MTases_sf"/>
</dbReference>
<dbReference type="EMBL" id="PGVG01000002">
    <property type="protein sequence ID" value="PJG56495.1"/>
    <property type="molecule type" value="Genomic_DNA"/>
</dbReference>
<keyword evidence="4" id="KW-0489">Methyltransferase</keyword>
<dbReference type="PANTHER" id="PTHR11579:SF18">
    <property type="entry name" value="PROTEIN-L-ISOASPARTATE O-METHYLTRANSFERASE"/>
    <property type="match status" value="1"/>
</dbReference>
<protein>
    <recommendedName>
        <fullName evidence="2">Protein-L-isoaspartate O-methyltransferase</fullName>
    </recommendedName>
    <alternativeName>
        <fullName evidence="3">Protein L-isoaspartyl methyltransferase</fullName>
    </alternativeName>
</protein>
<evidence type="ECO:0000256" key="2">
    <source>
        <dbReference type="ARBA" id="ARBA00013346"/>
    </source>
</evidence>
<evidence type="ECO:0000256" key="1">
    <source>
        <dbReference type="ARBA" id="ARBA00005369"/>
    </source>
</evidence>
<evidence type="ECO:0000256" key="3">
    <source>
        <dbReference type="ARBA" id="ARBA00030757"/>
    </source>
</evidence>
<name>A0A2M8RFA4_9BRAD</name>
<dbReference type="SUPFAM" id="SSF53335">
    <property type="entry name" value="S-adenosyl-L-methionine-dependent methyltransferases"/>
    <property type="match status" value="1"/>
</dbReference>
<comment type="caution">
    <text evidence="4">The sequence shown here is derived from an EMBL/GenBank/DDBJ whole genome shotgun (WGS) entry which is preliminary data.</text>
</comment>
<dbReference type="PANTHER" id="PTHR11579">
    <property type="entry name" value="PROTEIN-L-ISOASPARTATE O-METHYLTRANSFERASE"/>
    <property type="match status" value="1"/>
</dbReference>
<gene>
    <name evidence="4" type="ORF">CVM73_02730</name>
</gene>
<dbReference type="InterPro" id="IPR000682">
    <property type="entry name" value="PCMT"/>
</dbReference>
<dbReference type="GO" id="GO:0005737">
    <property type="term" value="C:cytoplasm"/>
    <property type="evidence" value="ECO:0007669"/>
    <property type="project" value="TreeGrafter"/>
</dbReference>
<dbReference type="GO" id="GO:0032259">
    <property type="term" value="P:methylation"/>
    <property type="evidence" value="ECO:0007669"/>
    <property type="project" value="UniProtKB-KW"/>
</dbReference>